<keyword evidence="6 10" id="KW-0732">Signal</keyword>
<evidence type="ECO:0000313" key="12">
    <source>
        <dbReference type="Proteomes" id="UP000807342"/>
    </source>
</evidence>
<gene>
    <name evidence="11" type="ORF">P691DRAFT_698719</name>
</gene>
<sequence length="494" mass="55743">MPLRWRTLPHLLLLTLFSVATSCSAKEAAFENTAVVRTADLGGAIVHVMTTYAIKSLANGQDVYTVAFTKKERDSTSFLEVKVKGQKDPLEIRERPFYANAKFTHVDVLLPKKLAENATLNLVVETIQTHMTEPWPEYAGQKENQAMRYTSDLYVLSPYPTLVQRTKIKALAPRIISFTNPENVGAFASDSVASKSGATVTYGPFNNLPATADYDFIKSHQQPVTVRYYHDQPVLEVTSYKRAVEISHWGSNINTEDNIILHNAGPKLKGHFSRVDYQQQTYYGHPVPHILHSLRLDLPPGINNVYYYDLVGNVSTSRLNIAPAVPKGQVAKQDSNLELKPRYPLMGGWNYTFTLGWDADLASAASYNKSSGEYQIEVPIMTPISGAVVDNLELKVVLPEGATDIEVVTPYPSRAMWLERQTTYLDTIGRPVIMFEYKDLTMRHAQKIYVVYKLSVKEHFRKPFVVSAVFFGLFLFTFIVRRIDLTIHKKRKTA</sequence>
<keyword evidence="7 10" id="KW-0256">Endoplasmic reticulum</keyword>
<organism evidence="11 12">
    <name type="scientific">Macrolepiota fuliginosa MF-IS2</name>
    <dbReference type="NCBI Taxonomy" id="1400762"/>
    <lineage>
        <taxon>Eukaryota</taxon>
        <taxon>Fungi</taxon>
        <taxon>Dikarya</taxon>
        <taxon>Basidiomycota</taxon>
        <taxon>Agaricomycotina</taxon>
        <taxon>Agaricomycetes</taxon>
        <taxon>Agaricomycetidae</taxon>
        <taxon>Agaricales</taxon>
        <taxon>Agaricineae</taxon>
        <taxon>Agaricaceae</taxon>
        <taxon>Macrolepiota</taxon>
    </lineage>
</organism>
<dbReference type="PANTHER" id="PTHR21049">
    <property type="entry name" value="RIBOPHORIN I"/>
    <property type="match status" value="1"/>
</dbReference>
<comment type="subunit">
    <text evidence="10">Component of the oligosaccharyltransferase (OST) complex.</text>
</comment>
<evidence type="ECO:0000256" key="5">
    <source>
        <dbReference type="ARBA" id="ARBA00022692"/>
    </source>
</evidence>
<feature type="chain" id="PRO_5040535245" description="Dolichyl-diphosphooligosaccharide--protein glycosyltransferase subunit 1" evidence="10">
    <location>
        <begin position="26"/>
        <end position="494"/>
    </location>
</feature>
<dbReference type="Proteomes" id="UP000807342">
    <property type="component" value="Unassembled WGS sequence"/>
</dbReference>
<dbReference type="PROSITE" id="PS51257">
    <property type="entry name" value="PROKAR_LIPOPROTEIN"/>
    <property type="match status" value="1"/>
</dbReference>
<comment type="subcellular location">
    <subcellularLocation>
        <location evidence="2 10">Endoplasmic reticulum membrane</location>
        <topology evidence="2 10">Single-pass type I membrane protein</topology>
    </subcellularLocation>
</comment>
<dbReference type="EMBL" id="MU151081">
    <property type="protein sequence ID" value="KAF9451718.1"/>
    <property type="molecule type" value="Genomic_DNA"/>
</dbReference>
<dbReference type="Pfam" id="PF04597">
    <property type="entry name" value="Ribophorin_I"/>
    <property type="match status" value="1"/>
</dbReference>
<dbReference type="PANTHER" id="PTHR21049:SF0">
    <property type="entry name" value="DOLICHYL-DIPHOSPHOOLIGOSACCHARIDE--PROTEIN GLYCOSYLTRANSFERASE SUBUNIT 1"/>
    <property type="match status" value="1"/>
</dbReference>
<keyword evidence="5 10" id="KW-0812">Transmembrane</keyword>
<dbReference type="AlphaFoldDB" id="A0A9P6C823"/>
<accession>A0A9P6C823</accession>
<evidence type="ECO:0000256" key="1">
    <source>
        <dbReference type="ARBA" id="ARBA00002791"/>
    </source>
</evidence>
<name>A0A9P6C823_9AGAR</name>
<reference evidence="11" key="1">
    <citation type="submission" date="2020-11" db="EMBL/GenBank/DDBJ databases">
        <authorList>
            <consortium name="DOE Joint Genome Institute"/>
            <person name="Ahrendt S."/>
            <person name="Riley R."/>
            <person name="Andreopoulos W."/>
            <person name="Labutti K."/>
            <person name="Pangilinan J."/>
            <person name="Ruiz-Duenas F.J."/>
            <person name="Barrasa J.M."/>
            <person name="Sanchez-Garcia M."/>
            <person name="Camarero S."/>
            <person name="Miyauchi S."/>
            <person name="Serrano A."/>
            <person name="Linde D."/>
            <person name="Babiker R."/>
            <person name="Drula E."/>
            <person name="Ayuso-Fernandez I."/>
            <person name="Pacheco R."/>
            <person name="Padilla G."/>
            <person name="Ferreira P."/>
            <person name="Barriuso J."/>
            <person name="Kellner H."/>
            <person name="Castanera R."/>
            <person name="Alfaro M."/>
            <person name="Ramirez L."/>
            <person name="Pisabarro A.G."/>
            <person name="Kuo A."/>
            <person name="Tritt A."/>
            <person name="Lipzen A."/>
            <person name="He G."/>
            <person name="Yan M."/>
            <person name="Ng V."/>
            <person name="Cullen D."/>
            <person name="Martin F."/>
            <person name="Rosso M.-N."/>
            <person name="Henrissat B."/>
            <person name="Hibbett D."/>
            <person name="Martinez A.T."/>
            <person name="Grigoriev I.V."/>
        </authorList>
    </citation>
    <scope>NUCLEOTIDE SEQUENCE</scope>
    <source>
        <strain evidence="11">MF-IS2</strain>
    </source>
</reference>
<dbReference type="GO" id="GO:0008250">
    <property type="term" value="C:oligosaccharyltransferase complex"/>
    <property type="evidence" value="ECO:0007669"/>
    <property type="project" value="UniProtKB-UniRule"/>
</dbReference>
<comment type="similarity">
    <text evidence="4 10">Belongs to the OST1 family.</text>
</comment>
<dbReference type="GO" id="GO:0018279">
    <property type="term" value="P:protein N-linked glycosylation via asparagine"/>
    <property type="evidence" value="ECO:0007669"/>
    <property type="project" value="TreeGrafter"/>
</dbReference>
<keyword evidence="12" id="KW-1185">Reference proteome</keyword>
<keyword evidence="11" id="KW-0808">Transferase</keyword>
<comment type="pathway">
    <text evidence="3 10">Protein modification; protein glycosylation.</text>
</comment>
<evidence type="ECO:0000256" key="9">
    <source>
        <dbReference type="ARBA" id="ARBA00023136"/>
    </source>
</evidence>
<evidence type="ECO:0000256" key="2">
    <source>
        <dbReference type="ARBA" id="ARBA00004115"/>
    </source>
</evidence>
<evidence type="ECO:0000313" key="11">
    <source>
        <dbReference type="EMBL" id="KAF9451718.1"/>
    </source>
</evidence>
<dbReference type="InterPro" id="IPR007676">
    <property type="entry name" value="Ribophorin_I"/>
</dbReference>
<evidence type="ECO:0000256" key="8">
    <source>
        <dbReference type="ARBA" id="ARBA00022989"/>
    </source>
</evidence>
<protein>
    <recommendedName>
        <fullName evidence="10">Dolichyl-diphosphooligosaccharide--protein glycosyltransferase subunit 1</fullName>
    </recommendedName>
</protein>
<feature type="transmembrane region" description="Helical" evidence="10">
    <location>
        <begin position="464"/>
        <end position="483"/>
    </location>
</feature>
<proteinExistence type="inferred from homology"/>
<evidence type="ECO:0000256" key="3">
    <source>
        <dbReference type="ARBA" id="ARBA00004922"/>
    </source>
</evidence>
<evidence type="ECO:0000256" key="6">
    <source>
        <dbReference type="ARBA" id="ARBA00022729"/>
    </source>
</evidence>
<keyword evidence="9 10" id="KW-0472">Membrane</keyword>
<dbReference type="GO" id="GO:0016740">
    <property type="term" value="F:transferase activity"/>
    <property type="evidence" value="ECO:0007669"/>
    <property type="project" value="UniProtKB-KW"/>
</dbReference>
<feature type="signal peptide" evidence="10">
    <location>
        <begin position="1"/>
        <end position="25"/>
    </location>
</feature>
<evidence type="ECO:0000256" key="4">
    <source>
        <dbReference type="ARBA" id="ARBA00008905"/>
    </source>
</evidence>
<evidence type="ECO:0000256" key="10">
    <source>
        <dbReference type="RuleBase" id="RU361143"/>
    </source>
</evidence>
<evidence type="ECO:0000256" key="7">
    <source>
        <dbReference type="ARBA" id="ARBA00022824"/>
    </source>
</evidence>
<comment type="caution">
    <text evidence="11">The sequence shown here is derived from an EMBL/GenBank/DDBJ whole genome shotgun (WGS) entry which is preliminary data.</text>
</comment>
<dbReference type="OrthoDB" id="310030at2759"/>
<comment type="function">
    <text evidence="1 10">Subunit of the oligosaccharyl transferase (OST) complex that catalyzes the initial transfer of a defined glycan (Glc(3)Man(9)GlcNAc(2) in eukaryotes) from the lipid carrier dolichol-pyrophosphate to an asparagine residue within an Asn-X-Ser/Thr consensus motif in nascent polypeptide chains, the first step in protein N-glycosylation. N-glycosylation occurs cotranslationally and the complex associates with the Sec61 complex at the channel-forming translocon complex that mediates protein translocation across the endoplasmic reticulum (ER). All subunits are required for a maximal enzyme activity.</text>
</comment>
<keyword evidence="8 10" id="KW-1133">Transmembrane helix</keyword>